<dbReference type="EMBL" id="CM000832">
    <property type="protein sequence ID" value="EET08741.1"/>
    <property type="molecule type" value="Genomic_DNA"/>
</dbReference>
<sequence>MRVRAGERPVRRATHVQRMCDRLPVGTPEWPLPTCGVDRVPQ</sequence>
<dbReference type="Proteomes" id="UP000001812">
    <property type="component" value="Chromosome I"/>
</dbReference>
<gene>
    <name evidence="1" type="ORF">BURPS1710A_3173</name>
</gene>
<accession>A0A0E1W8T1</accession>
<name>A0A0E1W8T1_BURPE</name>
<proteinExistence type="predicted"/>
<evidence type="ECO:0000313" key="1">
    <source>
        <dbReference type="EMBL" id="EET08741.1"/>
    </source>
</evidence>
<protein>
    <submittedName>
        <fullName evidence="1">Uncharacterized protein</fullName>
    </submittedName>
</protein>
<dbReference type="HOGENOM" id="CLU_3341355_0_0_4"/>
<organism evidence="1">
    <name type="scientific">Burkholderia pseudomallei 1710a</name>
    <dbReference type="NCBI Taxonomy" id="320371"/>
    <lineage>
        <taxon>Bacteria</taxon>
        <taxon>Pseudomonadati</taxon>
        <taxon>Pseudomonadota</taxon>
        <taxon>Betaproteobacteria</taxon>
        <taxon>Burkholderiales</taxon>
        <taxon>Burkholderiaceae</taxon>
        <taxon>Burkholderia</taxon>
        <taxon>pseudomallei group</taxon>
    </lineage>
</organism>
<reference evidence="1" key="1">
    <citation type="submission" date="2009-05" db="EMBL/GenBank/DDBJ databases">
        <authorList>
            <person name="Harkins D.M."/>
            <person name="DeShazer D."/>
            <person name="Woods D.E."/>
            <person name="Brinkac L.M."/>
            <person name="Brown K.A."/>
            <person name="Hung G.C."/>
            <person name="Tuanyok A."/>
            <person name="Zhang B."/>
            <person name="Nierman W.C."/>
        </authorList>
    </citation>
    <scope>NUCLEOTIDE SEQUENCE [LARGE SCALE GENOMIC DNA]</scope>
    <source>
        <strain evidence="1">1710a</strain>
    </source>
</reference>
<dbReference type="AlphaFoldDB" id="A0A0E1W8T1"/>